<dbReference type="InterPro" id="IPR013990">
    <property type="entry name" value="WHy-dom"/>
</dbReference>
<dbReference type="EMBL" id="FNSC01000001">
    <property type="protein sequence ID" value="SEC24377.1"/>
    <property type="molecule type" value="Genomic_DNA"/>
</dbReference>
<sequence>MITQQWKPSTPNALHRTLARALLASLLLTLAACSTLTPHDPLRIELVGIEPLPGEGLEARFAIKLRVQNPNDRAIDFNGVDLGLQVNQQPLLSGVSDQRGQVPRYGESILRIPVSLSAYAALRQAWGMAGYQDGQGLPYELRGKLANGLFGTWRFNDRGTLNWPQLPAPGAAR</sequence>
<dbReference type="Gene3D" id="2.60.40.1820">
    <property type="match status" value="1"/>
</dbReference>
<dbReference type="AlphaFoldDB" id="A0A1H4QXU9"/>
<proteinExistence type="predicted"/>
<organism evidence="3 4">
    <name type="scientific">Pseudomonas anguilliseptica</name>
    <dbReference type="NCBI Taxonomy" id="53406"/>
    <lineage>
        <taxon>Bacteria</taxon>
        <taxon>Pseudomonadati</taxon>
        <taxon>Pseudomonadota</taxon>
        <taxon>Gammaproteobacteria</taxon>
        <taxon>Pseudomonadales</taxon>
        <taxon>Pseudomonadaceae</taxon>
        <taxon>Pseudomonas</taxon>
    </lineage>
</organism>
<gene>
    <name evidence="3" type="ORF">SAMN05421553_0552</name>
</gene>
<dbReference type="InterPro" id="IPR004864">
    <property type="entry name" value="LEA_2"/>
</dbReference>
<feature type="chain" id="PRO_5017478027" evidence="1">
    <location>
        <begin position="32"/>
        <end position="173"/>
    </location>
</feature>
<evidence type="ECO:0000313" key="3">
    <source>
        <dbReference type="EMBL" id="SEC24377.1"/>
    </source>
</evidence>
<evidence type="ECO:0000313" key="4">
    <source>
        <dbReference type="Proteomes" id="UP000242849"/>
    </source>
</evidence>
<name>A0A1H4QXU9_PSEAG</name>
<protein>
    <submittedName>
        <fullName evidence="3">Late embryogenesis abundant protein</fullName>
    </submittedName>
</protein>
<dbReference type="STRING" id="53406.SAMN05421553_0552"/>
<keyword evidence="1" id="KW-0732">Signal</keyword>
<reference evidence="4" key="1">
    <citation type="submission" date="2016-10" db="EMBL/GenBank/DDBJ databases">
        <authorList>
            <person name="Varghese N."/>
            <person name="Submissions S."/>
        </authorList>
    </citation>
    <scope>NUCLEOTIDE SEQUENCE [LARGE SCALE GENOMIC DNA]</scope>
    <source>
        <strain evidence="4">DSM 12111</strain>
    </source>
</reference>
<dbReference type="PROSITE" id="PS51257">
    <property type="entry name" value="PROKAR_LIPOPROTEIN"/>
    <property type="match status" value="1"/>
</dbReference>
<keyword evidence="4" id="KW-1185">Reference proteome</keyword>
<dbReference type="SUPFAM" id="SSF117070">
    <property type="entry name" value="LEA14-like"/>
    <property type="match status" value="1"/>
</dbReference>
<accession>A0A1H4QXU9</accession>
<feature type="domain" description="Water stress and hypersensitive response" evidence="2">
    <location>
        <begin position="44"/>
        <end position="164"/>
    </location>
</feature>
<evidence type="ECO:0000259" key="2">
    <source>
        <dbReference type="SMART" id="SM00769"/>
    </source>
</evidence>
<dbReference type="SMART" id="SM00769">
    <property type="entry name" value="WHy"/>
    <property type="match status" value="1"/>
</dbReference>
<evidence type="ECO:0000256" key="1">
    <source>
        <dbReference type="SAM" id="SignalP"/>
    </source>
</evidence>
<feature type="signal peptide" evidence="1">
    <location>
        <begin position="1"/>
        <end position="31"/>
    </location>
</feature>
<dbReference type="Proteomes" id="UP000242849">
    <property type="component" value="Unassembled WGS sequence"/>
</dbReference>
<dbReference type="GO" id="GO:0009269">
    <property type="term" value="P:response to desiccation"/>
    <property type="evidence" value="ECO:0007669"/>
    <property type="project" value="InterPro"/>
</dbReference>
<dbReference type="Pfam" id="PF03168">
    <property type="entry name" value="LEA_2"/>
    <property type="match status" value="1"/>
</dbReference>